<dbReference type="GeneID" id="14908854"/>
<gene>
    <name evidence="1" type="ORF">IMG5_074260</name>
</gene>
<accession>G0QQ19</accession>
<name>G0QQ19_ICHMU</name>
<reference evidence="1 2" key="1">
    <citation type="submission" date="2011-07" db="EMBL/GenBank/DDBJ databases">
        <authorList>
            <person name="Coyne R."/>
            <person name="Brami D."/>
            <person name="Johnson J."/>
            <person name="Hostetler J."/>
            <person name="Hannick L."/>
            <person name="Clark T."/>
            <person name="Cassidy-Hanley D."/>
            <person name="Inman J."/>
        </authorList>
    </citation>
    <scope>NUCLEOTIDE SEQUENCE [LARGE SCALE GENOMIC DNA]</scope>
    <source>
        <strain evidence="1 2">G5</strain>
    </source>
</reference>
<dbReference type="EMBL" id="GL983601">
    <property type="protein sequence ID" value="EGR32689.1"/>
    <property type="molecule type" value="Genomic_DNA"/>
</dbReference>
<keyword evidence="2" id="KW-1185">Reference proteome</keyword>
<evidence type="ECO:0000313" key="2">
    <source>
        <dbReference type="Proteomes" id="UP000008983"/>
    </source>
</evidence>
<proteinExistence type="predicted"/>
<dbReference type="RefSeq" id="XP_004036675.1">
    <property type="nucleotide sequence ID" value="XM_004036627.1"/>
</dbReference>
<evidence type="ECO:0000313" key="1">
    <source>
        <dbReference type="EMBL" id="EGR32689.1"/>
    </source>
</evidence>
<feature type="non-terminal residue" evidence="1">
    <location>
        <position position="1"/>
    </location>
</feature>
<organism evidence="1 2">
    <name type="scientific">Ichthyophthirius multifiliis</name>
    <name type="common">White spot disease agent</name>
    <name type="synonym">Ich</name>
    <dbReference type="NCBI Taxonomy" id="5932"/>
    <lineage>
        <taxon>Eukaryota</taxon>
        <taxon>Sar</taxon>
        <taxon>Alveolata</taxon>
        <taxon>Ciliophora</taxon>
        <taxon>Intramacronucleata</taxon>
        <taxon>Oligohymenophorea</taxon>
        <taxon>Hymenostomatida</taxon>
        <taxon>Ophryoglenina</taxon>
        <taxon>Ichthyophthirius</taxon>
    </lineage>
</organism>
<dbReference type="AlphaFoldDB" id="G0QQ19"/>
<sequence length="130" mass="15493">IKAFFKILQKKDSFLLQKPIKLIVQLDQNQLQKNEKLLKAFNAFSQANCEFSFQSKPIQQKGYFFFNFNEDKIIEEYSKAYNQQYSNMNDDLNRFKKARNIEVIYLNQSVVRTQITVDVNKHLMISKIII</sequence>
<dbReference type="InParanoid" id="G0QQ19"/>
<dbReference type="Proteomes" id="UP000008983">
    <property type="component" value="Unassembled WGS sequence"/>
</dbReference>
<protein>
    <submittedName>
        <fullName evidence="1">Uncharacterized protein</fullName>
    </submittedName>
</protein>